<reference evidence="3" key="1">
    <citation type="submission" date="2011-09" db="EMBL/GenBank/DDBJ databases">
        <title>The permanent draft genome of Mucilaginibacter paludis DSM 18603.</title>
        <authorList>
            <consortium name="US DOE Joint Genome Institute (JGI-PGF)"/>
            <person name="Lucas S."/>
            <person name="Han J."/>
            <person name="Lapidus A."/>
            <person name="Bruce D."/>
            <person name="Goodwin L."/>
            <person name="Pitluck S."/>
            <person name="Peters L."/>
            <person name="Kyrpides N."/>
            <person name="Mavromatis K."/>
            <person name="Ivanova N."/>
            <person name="Mikhailova N."/>
            <person name="Held B."/>
            <person name="Detter J.C."/>
            <person name="Tapia R."/>
            <person name="Han C."/>
            <person name="Land M."/>
            <person name="Hauser L."/>
            <person name="Markowitz V."/>
            <person name="Cheng J.-F."/>
            <person name="Hugenholtz P."/>
            <person name="Woyke T."/>
            <person name="Wu D."/>
            <person name="Tindall B."/>
            <person name="Brambilla E."/>
            <person name="Klenk H.-P."/>
            <person name="Eisen J.A."/>
        </authorList>
    </citation>
    <scope>NUCLEOTIDE SEQUENCE [LARGE SCALE GENOMIC DNA]</scope>
    <source>
        <strain evidence="3">DSM 18603</strain>
    </source>
</reference>
<dbReference type="STRING" id="714943.Mucpa_3863"/>
<keyword evidence="4" id="KW-1185">Reference proteome</keyword>
<protein>
    <submittedName>
        <fullName evidence="3">Virion core protein (Lumpy skin disease virus)-like protein</fullName>
    </submittedName>
</protein>
<feature type="domain" description="GYF" evidence="2">
    <location>
        <begin position="312"/>
        <end position="356"/>
    </location>
</feature>
<evidence type="ECO:0000259" key="2">
    <source>
        <dbReference type="Pfam" id="PF14237"/>
    </source>
</evidence>
<name>H1Y047_9SPHI</name>
<feature type="domain" description="SPFH" evidence="1">
    <location>
        <begin position="26"/>
        <end position="236"/>
    </location>
</feature>
<gene>
    <name evidence="3" type="ORF">Mucpa_3863</name>
</gene>
<dbReference type="EMBL" id="CM001403">
    <property type="protein sequence ID" value="EHQ27956.1"/>
    <property type="molecule type" value="Genomic_DNA"/>
</dbReference>
<dbReference type="Pfam" id="PF13421">
    <property type="entry name" value="Band_7_1"/>
    <property type="match status" value="1"/>
</dbReference>
<dbReference type="SUPFAM" id="SSF117892">
    <property type="entry name" value="Band 7/SPFH domain"/>
    <property type="match status" value="1"/>
</dbReference>
<dbReference type="PANTHER" id="PTHR37826">
    <property type="entry name" value="FLOTILLIN BAND_7_5 DOMAIN PROTEIN"/>
    <property type="match status" value="1"/>
</dbReference>
<evidence type="ECO:0000259" key="1">
    <source>
        <dbReference type="Pfam" id="PF13421"/>
    </source>
</evidence>
<dbReference type="Pfam" id="PF14237">
    <property type="entry name" value="GYF_2"/>
    <property type="match status" value="1"/>
</dbReference>
<sequence length="369" mass="40314">MGLFDKLINEYIDIIEWVDHTSNTLVWKFPRADNEIKMGAKLTVRESQMAIFMNEGKIADIYGPGMYQLTTQNMPLLSTLNGWVYGFHSPFKADVYFVSTRQFTNQKWGTPNPVMIRDVEFGPVRLRAFGSFSFAVSDPALFLKEISATNPDFLTDDINQQMRNIAMSRGMDAIAASKIAVLDLTANYTSLSNLITEKIQPDFAELGLTLKKFLVENISLPPEVEQALDKRSEMGVIGNLGAYTQYQAANAIEETAANPGTGGFGATGMAIGAGAVMAGQLSNAFQATQFNNQTANLNQAQTPPPVPVAVDYFLAVNGKSEGPYNIGQLTGMIDSNSMVWKKGMTAWAAANTLPELKAIFDNIPPPLPL</sequence>
<dbReference type="CDD" id="cd03408">
    <property type="entry name" value="SPFH_like_u1"/>
    <property type="match status" value="1"/>
</dbReference>
<dbReference type="PANTHER" id="PTHR37826:SF2">
    <property type="entry name" value="ZINC-RIBBON DOMAIN-CONTAINING PROTEIN"/>
    <property type="match status" value="1"/>
</dbReference>
<dbReference type="InterPro" id="IPR025640">
    <property type="entry name" value="GYF_2"/>
</dbReference>
<accession>H1Y047</accession>
<dbReference type="eggNOG" id="COG4260">
    <property type="taxonomic scope" value="Bacteria"/>
</dbReference>
<dbReference type="HOGENOM" id="CLU_037108_0_0_10"/>
<proteinExistence type="predicted"/>
<dbReference type="AlphaFoldDB" id="H1Y047"/>
<dbReference type="InterPro" id="IPR033880">
    <property type="entry name" value="SPFH_YdjI"/>
</dbReference>
<dbReference type="Gene3D" id="3.30.479.30">
    <property type="entry name" value="Band 7 domain"/>
    <property type="match status" value="1"/>
</dbReference>
<dbReference type="InterPro" id="IPR036013">
    <property type="entry name" value="Band_7/SPFH_dom_sf"/>
</dbReference>
<organism evidence="3 4">
    <name type="scientific">Mucilaginibacter paludis DSM 18603</name>
    <dbReference type="NCBI Taxonomy" id="714943"/>
    <lineage>
        <taxon>Bacteria</taxon>
        <taxon>Pseudomonadati</taxon>
        <taxon>Bacteroidota</taxon>
        <taxon>Sphingobacteriia</taxon>
        <taxon>Sphingobacteriales</taxon>
        <taxon>Sphingobacteriaceae</taxon>
        <taxon>Mucilaginibacter</taxon>
    </lineage>
</organism>
<evidence type="ECO:0000313" key="3">
    <source>
        <dbReference type="EMBL" id="EHQ27956.1"/>
    </source>
</evidence>
<dbReference type="Proteomes" id="UP000002774">
    <property type="component" value="Chromosome"/>
</dbReference>
<evidence type="ECO:0000313" key="4">
    <source>
        <dbReference type="Proteomes" id="UP000002774"/>
    </source>
</evidence>
<dbReference type="RefSeq" id="WP_008508632.1">
    <property type="nucleotide sequence ID" value="NZ_CM001403.1"/>
</dbReference>
<dbReference type="OrthoDB" id="9764015at2"/>